<dbReference type="PIRSF" id="PIRSF000865">
    <property type="entry name" value="Lipoprotein_lipase_LIPH"/>
    <property type="match status" value="1"/>
</dbReference>
<evidence type="ECO:0000256" key="14">
    <source>
        <dbReference type="ARBA" id="ARBA00049600"/>
    </source>
</evidence>
<evidence type="ECO:0000313" key="18">
    <source>
        <dbReference type="EMBL" id="KAG7485557.1"/>
    </source>
</evidence>
<keyword evidence="19" id="KW-1185">Reference proteome</keyword>
<keyword evidence="9" id="KW-0443">Lipid metabolism</keyword>
<gene>
    <name evidence="18" type="ORF">JOB18_013160</name>
</gene>
<evidence type="ECO:0000256" key="15">
    <source>
        <dbReference type="RuleBase" id="RU004262"/>
    </source>
</evidence>
<dbReference type="InterPro" id="IPR033906">
    <property type="entry name" value="Lipase_N"/>
</dbReference>
<evidence type="ECO:0000256" key="16">
    <source>
        <dbReference type="SAM" id="Phobius"/>
    </source>
</evidence>
<dbReference type="GO" id="GO:0005615">
    <property type="term" value="C:extracellular space"/>
    <property type="evidence" value="ECO:0007669"/>
    <property type="project" value="UniProtKB-ARBA"/>
</dbReference>
<comment type="catalytic activity">
    <reaction evidence="13">
        <text>1-hexadecanoyl-2-(9Z-octadecenoyl)-sn-glycero-3-phosphate + H2O = 2-(9Z-octadecenoyl)-sn-glycero-3-phosphate + hexadecanoate + H(+)</text>
        <dbReference type="Rhea" id="RHEA:40943"/>
        <dbReference type="ChEBI" id="CHEBI:7896"/>
        <dbReference type="ChEBI" id="CHEBI:15377"/>
        <dbReference type="ChEBI" id="CHEBI:15378"/>
        <dbReference type="ChEBI" id="CHEBI:64839"/>
        <dbReference type="ChEBI" id="CHEBI:77593"/>
    </reaction>
    <physiologicalReaction direction="left-to-right" evidence="13">
        <dbReference type="Rhea" id="RHEA:40944"/>
    </physiologicalReaction>
</comment>
<feature type="domain" description="Lipase" evidence="17">
    <location>
        <begin position="59"/>
        <end position="349"/>
    </location>
</feature>
<keyword evidence="12" id="KW-0325">Glycoprotein</keyword>
<evidence type="ECO:0000256" key="10">
    <source>
        <dbReference type="ARBA" id="ARBA00023136"/>
    </source>
</evidence>
<comment type="caution">
    <text evidence="18">The sequence shown here is derived from an EMBL/GenBank/DDBJ whole genome shotgun (WGS) entry which is preliminary data.</text>
</comment>
<organism evidence="18 19">
    <name type="scientific">Solea senegalensis</name>
    <name type="common">Senegalese sole</name>
    <dbReference type="NCBI Taxonomy" id="28829"/>
    <lineage>
        <taxon>Eukaryota</taxon>
        <taxon>Metazoa</taxon>
        <taxon>Chordata</taxon>
        <taxon>Craniata</taxon>
        <taxon>Vertebrata</taxon>
        <taxon>Euteleostomi</taxon>
        <taxon>Actinopterygii</taxon>
        <taxon>Neopterygii</taxon>
        <taxon>Teleostei</taxon>
        <taxon>Neoteleostei</taxon>
        <taxon>Acanthomorphata</taxon>
        <taxon>Carangaria</taxon>
        <taxon>Pleuronectiformes</taxon>
        <taxon>Pleuronectoidei</taxon>
        <taxon>Soleidae</taxon>
        <taxon>Solea</taxon>
    </lineage>
</organism>
<accession>A0AAV6QAJ5</accession>
<evidence type="ECO:0000256" key="5">
    <source>
        <dbReference type="ARBA" id="ARBA00022525"/>
    </source>
</evidence>
<evidence type="ECO:0000256" key="3">
    <source>
        <dbReference type="ARBA" id="ARBA00010701"/>
    </source>
</evidence>
<dbReference type="AlphaFoldDB" id="A0AAV6QAJ5"/>
<evidence type="ECO:0000256" key="9">
    <source>
        <dbReference type="ARBA" id="ARBA00023098"/>
    </source>
</evidence>
<dbReference type="GO" id="GO:0005886">
    <property type="term" value="C:plasma membrane"/>
    <property type="evidence" value="ECO:0007669"/>
    <property type="project" value="UniProtKB-SubCell"/>
</dbReference>
<evidence type="ECO:0000256" key="8">
    <source>
        <dbReference type="ARBA" id="ARBA00022963"/>
    </source>
</evidence>
<dbReference type="GO" id="GO:0004620">
    <property type="term" value="F:phospholipase activity"/>
    <property type="evidence" value="ECO:0007669"/>
    <property type="project" value="TreeGrafter"/>
</dbReference>
<feature type="transmembrane region" description="Helical" evidence="16">
    <location>
        <begin position="20"/>
        <end position="37"/>
    </location>
</feature>
<dbReference type="Pfam" id="PF00151">
    <property type="entry name" value="Lipase"/>
    <property type="match status" value="1"/>
</dbReference>
<evidence type="ECO:0000256" key="6">
    <source>
        <dbReference type="ARBA" id="ARBA00022729"/>
    </source>
</evidence>
<comment type="function">
    <text evidence="14">Hydrolyzes specifically phosphatidic acid (PA) to produce 2-acyl lysophosphatidic acid (LPA; a potent bioactive lipid mediator) and fatty acid. Does not hydrolyze other phospholipids, like phosphatidylserine (PS), phosphatidylcholine (PC) and phosphatidylethanolamine (PE) or triacylglycerol (TG).</text>
</comment>
<dbReference type="GO" id="GO:0016042">
    <property type="term" value="P:lipid catabolic process"/>
    <property type="evidence" value="ECO:0007669"/>
    <property type="project" value="UniProtKB-KW"/>
</dbReference>
<keyword evidence="8" id="KW-0442">Lipid degradation</keyword>
<proteinExistence type="inferred from homology"/>
<dbReference type="FunFam" id="3.40.50.1820:FF:000063">
    <property type="entry name" value="Lipase member H"/>
    <property type="match status" value="1"/>
</dbReference>
<keyword evidence="5" id="KW-0964">Secreted</keyword>
<evidence type="ECO:0000256" key="13">
    <source>
        <dbReference type="ARBA" id="ARBA00048637"/>
    </source>
</evidence>
<dbReference type="GO" id="GO:0008201">
    <property type="term" value="F:heparin binding"/>
    <property type="evidence" value="ECO:0007669"/>
    <property type="project" value="UniProtKB-ARBA"/>
</dbReference>
<dbReference type="InterPro" id="IPR000734">
    <property type="entry name" value="TAG_lipase"/>
</dbReference>
<keyword evidence="4" id="KW-1003">Cell membrane</keyword>
<evidence type="ECO:0000256" key="11">
    <source>
        <dbReference type="ARBA" id="ARBA00023157"/>
    </source>
</evidence>
<dbReference type="InterPro" id="IPR016272">
    <property type="entry name" value="Lipase_LIPH"/>
</dbReference>
<evidence type="ECO:0000259" key="17">
    <source>
        <dbReference type="Pfam" id="PF00151"/>
    </source>
</evidence>
<evidence type="ECO:0000313" key="19">
    <source>
        <dbReference type="Proteomes" id="UP000693946"/>
    </source>
</evidence>
<dbReference type="GO" id="GO:0006654">
    <property type="term" value="P:phosphatidic acid biosynthetic process"/>
    <property type="evidence" value="ECO:0007669"/>
    <property type="project" value="UniProtKB-ARBA"/>
</dbReference>
<keyword evidence="7" id="KW-0378">Hydrolase</keyword>
<keyword evidence="10 16" id="KW-0472">Membrane</keyword>
<evidence type="ECO:0000256" key="4">
    <source>
        <dbReference type="ARBA" id="ARBA00022475"/>
    </source>
</evidence>
<keyword evidence="16" id="KW-0812">Transmembrane</keyword>
<comment type="subcellular location">
    <subcellularLocation>
        <location evidence="1">Cell membrane</location>
        <topology evidence="1">Peripheral membrane protein</topology>
    </subcellularLocation>
    <subcellularLocation>
        <location evidence="2">Secreted</location>
    </subcellularLocation>
</comment>
<name>A0AAV6QAJ5_SOLSE</name>
<evidence type="ECO:0000256" key="2">
    <source>
        <dbReference type="ARBA" id="ARBA00004613"/>
    </source>
</evidence>
<dbReference type="PANTHER" id="PTHR11610">
    <property type="entry name" value="LIPASE"/>
    <property type="match status" value="1"/>
</dbReference>
<evidence type="ECO:0000256" key="12">
    <source>
        <dbReference type="ARBA" id="ARBA00023180"/>
    </source>
</evidence>
<comment type="similarity">
    <text evidence="3 15">Belongs to the AB hydrolase superfamily. Lipase family.</text>
</comment>
<keyword evidence="6" id="KW-0732">Signal</keyword>
<dbReference type="Proteomes" id="UP000693946">
    <property type="component" value="Linkage Group LG6"/>
</dbReference>
<dbReference type="CDD" id="cd00707">
    <property type="entry name" value="Pancreat_lipase_like"/>
    <property type="match status" value="1"/>
</dbReference>
<evidence type="ECO:0000256" key="1">
    <source>
        <dbReference type="ARBA" id="ARBA00004202"/>
    </source>
</evidence>
<keyword evidence="16" id="KW-1133">Transmembrane helix</keyword>
<keyword evidence="11" id="KW-1015">Disulfide bond</keyword>
<dbReference type="EMBL" id="JAGKHQ010000018">
    <property type="protein sequence ID" value="KAG7485557.1"/>
    <property type="molecule type" value="Genomic_DNA"/>
</dbReference>
<reference evidence="18 19" key="1">
    <citation type="journal article" date="2021" name="Sci. Rep.">
        <title>Chromosome anchoring in Senegalese sole (Solea senegalensis) reveals sex-associated markers and genome rearrangements in flatfish.</title>
        <authorList>
            <person name="Guerrero-Cozar I."/>
            <person name="Gomez-Garrido J."/>
            <person name="Berbel C."/>
            <person name="Martinez-Blanch J.F."/>
            <person name="Alioto T."/>
            <person name="Claros M.G."/>
            <person name="Gagnaire P.A."/>
            <person name="Manchado M."/>
        </authorList>
    </citation>
    <scope>NUCLEOTIDE SEQUENCE [LARGE SCALE GENOMIC DNA]</scope>
    <source>
        <strain evidence="18">Sse05_10M</strain>
    </source>
</reference>
<sequence length="472" mass="52346">MLQGNLLPQQRSFTNVWCKVMFPWSYLTLFLLIAAQVNKAAQRCAEFTDLNLGHAFLGTSVKVRLLLYTRENSTCATLLSHSNLSACPQLNLSRPTTFIIHGYRPTGSPPVWVHDLTDLVLARKDVNVIVVDWNHGAANVNYLKVVENTKKAGANITAFIEKMQEHGGSPSSIHMIGVSLGAHISGFVGANLNGSIGRISALDPAGPQFTGTGPEDRLDPTDAEFVDVLHTDMDALGYREPLGHIDFYANGGADQPGCPKTIFSGTSYFKCDHQRSVGLYLGSLNHTCASRAFPCSSNTDFLDGKCLSCDQFGAAGCPVFGYDVTQWKSILLKLGQTKTFFTTNAESPYCITGYQVDVMIWNMEPRQGYITIKLHYNGTEAVANIDHKSSEFKKNKETRLFAQFDKDVEQVEKVSVKFSTGKPFQPKYKLRILRIRLTHLELQATALCRYDVTLEENSDVTFRPIPCEESNF</sequence>
<evidence type="ECO:0000256" key="7">
    <source>
        <dbReference type="ARBA" id="ARBA00022801"/>
    </source>
</evidence>
<protein>
    <submittedName>
        <fullName evidence="18">Lipase member H-like</fullName>
    </submittedName>
</protein>
<dbReference type="InterPro" id="IPR013818">
    <property type="entry name" value="Lipase"/>
</dbReference>
<dbReference type="PANTHER" id="PTHR11610:SF12">
    <property type="entry name" value="LIPASE MEMBER H"/>
    <property type="match status" value="1"/>
</dbReference>